<evidence type="ECO:0000256" key="5">
    <source>
        <dbReference type="ARBA" id="ARBA00022840"/>
    </source>
</evidence>
<dbReference type="InterPro" id="IPR012699">
    <property type="entry name" value="PhnN"/>
</dbReference>
<dbReference type="SMART" id="SM00072">
    <property type="entry name" value="GuKc"/>
    <property type="match status" value="1"/>
</dbReference>
<dbReference type="EMBL" id="RDRB01000004">
    <property type="protein sequence ID" value="ROU02443.1"/>
    <property type="molecule type" value="Genomic_DNA"/>
</dbReference>
<keyword evidence="5 6" id="KW-0067">ATP-binding</keyword>
<comment type="function">
    <text evidence="6">Catalyzes the phosphorylation of ribose 1,5-bisphosphate to 5-phospho-D-ribosyl alpha-1-diphosphate (PRPP).</text>
</comment>
<dbReference type="GO" id="GO:0005829">
    <property type="term" value="C:cytosol"/>
    <property type="evidence" value="ECO:0007669"/>
    <property type="project" value="TreeGrafter"/>
</dbReference>
<dbReference type="PANTHER" id="PTHR23117">
    <property type="entry name" value="GUANYLATE KINASE-RELATED"/>
    <property type="match status" value="1"/>
</dbReference>
<proteinExistence type="inferred from homology"/>
<dbReference type="GO" id="GO:0006015">
    <property type="term" value="P:5-phosphoribose 1-diphosphate biosynthetic process"/>
    <property type="evidence" value="ECO:0007669"/>
    <property type="project" value="UniProtKB-UniRule"/>
</dbReference>
<dbReference type="RefSeq" id="WP_123641961.1">
    <property type="nucleotide sequence ID" value="NZ_ML119084.1"/>
</dbReference>
<feature type="domain" description="Guanylate kinase/L-type calcium channel beta subunit" evidence="7">
    <location>
        <begin position="2"/>
        <end position="178"/>
    </location>
</feature>
<dbReference type="InterPro" id="IPR008145">
    <property type="entry name" value="GK/Ca_channel_bsu"/>
</dbReference>
<organism evidence="8 9">
    <name type="scientific">Histidinibacterium lentulum</name>
    <dbReference type="NCBI Taxonomy" id="2480588"/>
    <lineage>
        <taxon>Bacteria</taxon>
        <taxon>Pseudomonadati</taxon>
        <taxon>Pseudomonadota</taxon>
        <taxon>Alphaproteobacteria</taxon>
        <taxon>Rhodobacterales</taxon>
        <taxon>Paracoccaceae</taxon>
        <taxon>Histidinibacterium</taxon>
    </lineage>
</organism>
<gene>
    <name evidence="6 8" type="primary">phnN</name>
    <name evidence="8" type="ORF">EAT49_08860</name>
</gene>
<evidence type="ECO:0000313" key="8">
    <source>
        <dbReference type="EMBL" id="ROU02443.1"/>
    </source>
</evidence>
<keyword evidence="9" id="KW-1185">Reference proteome</keyword>
<protein>
    <recommendedName>
        <fullName evidence="6">Ribose 1,5-bisphosphate phosphokinase PhnN</fullName>
        <ecNumber evidence="6">2.7.4.23</ecNumber>
    </recommendedName>
    <alternativeName>
        <fullName evidence="6">Ribose 1,5-bisphosphokinase</fullName>
    </alternativeName>
</protein>
<comment type="similarity">
    <text evidence="6">Belongs to the ribose 1,5-bisphosphokinase family.</text>
</comment>
<accession>A0A3N2R4X2</accession>
<keyword evidence="8" id="KW-0418">Kinase</keyword>
<dbReference type="OrthoDB" id="341217at2"/>
<evidence type="ECO:0000313" key="9">
    <source>
        <dbReference type="Proteomes" id="UP000268016"/>
    </source>
</evidence>
<dbReference type="InterPro" id="IPR027417">
    <property type="entry name" value="P-loop_NTPase"/>
</dbReference>
<dbReference type="AlphaFoldDB" id="A0A3N2R4X2"/>
<dbReference type="HAMAP" id="MF_00836">
    <property type="entry name" value="PhnN"/>
    <property type="match status" value="1"/>
</dbReference>
<reference evidence="8 9" key="1">
    <citation type="submission" date="2018-10" db="EMBL/GenBank/DDBJ databases">
        <title>Histidinibacterium lentulum gen. nov., sp. nov., a marine bacterium from the culture broth of Picochlorum sp. 122.</title>
        <authorList>
            <person name="Wang G."/>
        </authorList>
    </citation>
    <scope>NUCLEOTIDE SEQUENCE [LARGE SCALE GENOMIC DNA]</scope>
    <source>
        <strain evidence="8 9">B17</strain>
    </source>
</reference>
<name>A0A3N2R4X2_9RHOB</name>
<sequence length="180" mass="18621">MTGRLIAVVGPSGVGKDSLIAALCVARPGLVRARRVITRPPAASEPFEAVSEAEFERRRAAGGFALHWRAHGLGYGIPRQTLAEVREGAEVIANLSRGVLTEAARGYPAVLILSVTAPAEVLAHRLGARGREAAAEIARRLARPAPPLPPGVRAAPVDNGGRIEDAVAQALAALSPEAAS</sequence>
<comment type="pathway">
    <text evidence="2 6">Metabolic intermediate biosynthesis; 5-phospho-alpha-D-ribose 1-diphosphate biosynthesis; 5-phospho-alpha-D-ribose 1-diphosphate from D-ribose 5-phosphate (route II): step 3/3.</text>
</comment>
<keyword evidence="4 6" id="KW-0547">Nucleotide-binding</keyword>
<dbReference type="SUPFAM" id="SSF52540">
    <property type="entry name" value="P-loop containing nucleoside triphosphate hydrolases"/>
    <property type="match status" value="1"/>
</dbReference>
<evidence type="ECO:0000256" key="6">
    <source>
        <dbReference type="HAMAP-Rule" id="MF_00836"/>
    </source>
</evidence>
<feature type="binding site" evidence="6">
    <location>
        <begin position="10"/>
        <end position="17"/>
    </location>
    <ligand>
        <name>ATP</name>
        <dbReference type="ChEBI" id="CHEBI:30616"/>
    </ligand>
</feature>
<dbReference type="UniPathway" id="UPA00087">
    <property type="reaction ID" value="UER00175"/>
</dbReference>
<comment type="catalytic activity">
    <reaction evidence="1 6">
        <text>alpha-D-ribose 1,5-bisphosphate + ATP = 5-phospho-alpha-D-ribose 1-diphosphate + ADP</text>
        <dbReference type="Rhea" id="RHEA:20109"/>
        <dbReference type="ChEBI" id="CHEBI:30616"/>
        <dbReference type="ChEBI" id="CHEBI:58017"/>
        <dbReference type="ChEBI" id="CHEBI:68688"/>
        <dbReference type="ChEBI" id="CHEBI:456216"/>
        <dbReference type="EC" id="2.7.4.23"/>
    </reaction>
</comment>
<dbReference type="Gene3D" id="3.40.50.300">
    <property type="entry name" value="P-loop containing nucleotide triphosphate hydrolases"/>
    <property type="match status" value="1"/>
</dbReference>
<dbReference type="GO" id="GO:0019634">
    <property type="term" value="P:organic phosphonate metabolic process"/>
    <property type="evidence" value="ECO:0007669"/>
    <property type="project" value="UniProtKB-UniRule"/>
</dbReference>
<evidence type="ECO:0000256" key="1">
    <source>
        <dbReference type="ARBA" id="ARBA00000373"/>
    </source>
</evidence>
<dbReference type="GO" id="GO:0033863">
    <property type="term" value="F:ribose 1,5-bisphosphate phosphokinase activity"/>
    <property type="evidence" value="ECO:0007669"/>
    <property type="project" value="UniProtKB-UniRule"/>
</dbReference>
<evidence type="ECO:0000256" key="3">
    <source>
        <dbReference type="ARBA" id="ARBA00022679"/>
    </source>
</evidence>
<dbReference type="GO" id="GO:0005524">
    <property type="term" value="F:ATP binding"/>
    <property type="evidence" value="ECO:0007669"/>
    <property type="project" value="UniProtKB-KW"/>
</dbReference>
<dbReference type="NCBIfam" id="TIGR02322">
    <property type="entry name" value="phosphon_PhnN"/>
    <property type="match status" value="1"/>
</dbReference>
<dbReference type="PANTHER" id="PTHR23117:SF8">
    <property type="entry name" value="RIBOSE 1,5-BISPHOSPHATE PHOSPHOKINASE PHNN"/>
    <property type="match status" value="1"/>
</dbReference>
<comment type="caution">
    <text evidence="8">The sequence shown here is derived from an EMBL/GenBank/DDBJ whole genome shotgun (WGS) entry which is preliminary data.</text>
</comment>
<dbReference type="EC" id="2.7.4.23" evidence="6"/>
<evidence type="ECO:0000259" key="7">
    <source>
        <dbReference type="SMART" id="SM00072"/>
    </source>
</evidence>
<evidence type="ECO:0000256" key="2">
    <source>
        <dbReference type="ARBA" id="ARBA00005069"/>
    </source>
</evidence>
<keyword evidence="3 6" id="KW-0808">Transferase</keyword>
<evidence type="ECO:0000256" key="4">
    <source>
        <dbReference type="ARBA" id="ARBA00022741"/>
    </source>
</evidence>
<dbReference type="Proteomes" id="UP000268016">
    <property type="component" value="Unassembled WGS sequence"/>
</dbReference>